<dbReference type="InterPro" id="IPR019271">
    <property type="entry name" value="DUF2284_metal-binding"/>
</dbReference>
<dbReference type="RefSeq" id="WP_045027876.1">
    <property type="nucleotide sequence ID" value="NZ_JRHC01000001.1"/>
</dbReference>
<evidence type="ECO:0000313" key="1">
    <source>
        <dbReference type="EMBL" id="KJF45530.1"/>
    </source>
</evidence>
<protein>
    <recommendedName>
        <fullName evidence="3">Metal-binding protein</fullName>
    </recommendedName>
</protein>
<keyword evidence="2" id="KW-1185">Reference proteome</keyword>
<name>A0A0D8JF31_9BACT</name>
<accession>A0A0D8JF31</accession>
<evidence type="ECO:0000313" key="2">
    <source>
        <dbReference type="Proteomes" id="UP000032544"/>
    </source>
</evidence>
<dbReference type="Pfam" id="PF10050">
    <property type="entry name" value="DUF2284"/>
    <property type="match status" value="1"/>
</dbReference>
<organism evidence="1 2">
    <name type="scientific">Draconibacterium sediminis</name>
    <dbReference type="NCBI Taxonomy" id="1544798"/>
    <lineage>
        <taxon>Bacteria</taxon>
        <taxon>Pseudomonadati</taxon>
        <taxon>Bacteroidota</taxon>
        <taxon>Bacteroidia</taxon>
        <taxon>Marinilabiliales</taxon>
        <taxon>Prolixibacteraceae</taxon>
        <taxon>Draconibacterium</taxon>
    </lineage>
</organism>
<dbReference type="AlphaFoldDB" id="A0A0D8JF31"/>
<sequence>MTNKNQIEKLLQEQELTDFKWIDPKDIVVAQWVRVKCYFGCSDYGLGSCPPNTPSVSECERFFKEYKSALLIKLNKFADKDAYPSDWSREMTNKLLSVERAVFLLGHPKVFLLNQTCCTLCNDCSGNRLDCHDKRNARPSPESFAVDVYQTVQNAGMKINVVANNPGDMNRIAILLTE</sequence>
<dbReference type="EMBL" id="JRHC01000001">
    <property type="protein sequence ID" value="KJF45530.1"/>
    <property type="molecule type" value="Genomic_DNA"/>
</dbReference>
<proteinExistence type="predicted"/>
<evidence type="ECO:0008006" key="3">
    <source>
        <dbReference type="Google" id="ProtNLM"/>
    </source>
</evidence>
<reference evidence="1 2" key="1">
    <citation type="submission" date="2014-09" db="EMBL/GenBank/DDBJ databases">
        <title>Draft Genome Sequence of Draconibacterium sp. JN14CK-3.</title>
        <authorList>
            <person name="Dong C."/>
            <person name="Lai Q."/>
            <person name="Shao Z."/>
        </authorList>
    </citation>
    <scope>NUCLEOTIDE SEQUENCE [LARGE SCALE GENOMIC DNA]</scope>
    <source>
        <strain evidence="1 2">JN14CK-3</strain>
    </source>
</reference>
<dbReference type="STRING" id="1544798.LH29_09305"/>
<dbReference type="Proteomes" id="UP000032544">
    <property type="component" value="Unassembled WGS sequence"/>
</dbReference>
<gene>
    <name evidence="1" type="ORF">LH29_09305</name>
</gene>
<dbReference type="OrthoDB" id="5420534at2"/>
<comment type="caution">
    <text evidence="1">The sequence shown here is derived from an EMBL/GenBank/DDBJ whole genome shotgun (WGS) entry which is preliminary data.</text>
</comment>